<organism evidence="1 2">
    <name type="scientific">Pendulispora rubella</name>
    <dbReference type="NCBI Taxonomy" id="2741070"/>
    <lineage>
        <taxon>Bacteria</taxon>
        <taxon>Pseudomonadati</taxon>
        <taxon>Myxococcota</taxon>
        <taxon>Myxococcia</taxon>
        <taxon>Myxococcales</taxon>
        <taxon>Sorangiineae</taxon>
        <taxon>Pendulisporaceae</taxon>
        <taxon>Pendulispora</taxon>
    </lineage>
</organism>
<protein>
    <submittedName>
        <fullName evidence="1">Uncharacterized protein</fullName>
    </submittedName>
</protein>
<reference evidence="1" key="1">
    <citation type="submission" date="2021-12" db="EMBL/GenBank/DDBJ databases">
        <title>Discovery of the Pendulisporaceae a myxobacterial family with distinct sporulation behavior and unique specialized metabolism.</title>
        <authorList>
            <person name="Garcia R."/>
            <person name="Popoff A."/>
            <person name="Bader C.D."/>
            <person name="Loehr J."/>
            <person name="Walesch S."/>
            <person name="Walt C."/>
            <person name="Boldt J."/>
            <person name="Bunk B."/>
            <person name="Haeckl F.J.F.P.J."/>
            <person name="Gunesch A.P."/>
            <person name="Birkelbach J."/>
            <person name="Nuebel U."/>
            <person name="Pietschmann T."/>
            <person name="Bach T."/>
            <person name="Mueller R."/>
        </authorList>
    </citation>
    <scope>NUCLEOTIDE SEQUENCE</scope>
    <source>
        <strain evidence="1">MSr11367</strain>
    </source>
</reference>
<dbReference type="Proteomes" id="UP001374803">
    <property type="component" value="Chromosome"/>
</dbReference>
<accession>A0ABZ2KS44</accession>
<evidence type="ECO:0000313" key="2">
    <source>
        <dbReference type="Proteomes" id="UP001374803"/>
    </source>
</evidence>
<keyword evidence="2" id="KW-1185">Reference proteome</keyword>
<dbReference type="RefSeq" id="WP_394831122.1">
    <property type="nucleotide sequence ID" value="NZ_CP089929.1"/>
</dbReference>
<sequence>MLALLDDPQCTADLRLFESHAAQRPERGLGFVPALARWGRASALPLGDLSLDVVAAEVALGGEGVVAPASGLKIARFVAASECARVPMIELEERPRWATLARFVHEGALHTIPREDLAAHGAPDIARSRGFVGRTRGWAFRLTKARRLEAGNEKIEPTFQDDRQIAAGVGVAHQTDGVLDFLS</sequence>
<proteinExistence type="predicted"/>
<dbReference type="EMBL" id="CP089983">
    <property type="protein sequence ID" value="WXB01507.1"/>
    <property type="molecule type" value="Genomic_DNA"/>
</dbReference>
<name>A0ABZ2KS44_9BACT</name>
<gene>
    <name evidence="1" type="ORF">LVJ94_31885</name>
</gene>
<evidence type="ECO:0000313" key="1">
    <source>
        <dbReference type="EMBL" id="WXB01507.1"/>
    </source>
</evidence>